<dbReference type="VEuPathDB" id="VectorBase:GPAI009852"/>
<dbReference type="AlphaFoldDB" id="A0A1A9ZBS4"/>
<evidence type="ECO:0000313" key="2">
    <source>
        <dbReference type="Proteomes" id="UP000092445"/>
    </source>
</evidence>
<dbReference type="Proteomes" id="UP000092445">
    <property type="component" value="Unassembled WGS sequence"/>
</dbReference>
<accession>A0A1A9ZBS4</accession>
<organism evidence="1 2">
    <name type="scientific">Glossina pallidipes</name>
    <name type="common">Tsetse fly</name>
    <dbReference type="NCBI Taxonomy" id="7398"/>
    <lineage>
        <taxon>Eukaryota</taxon>
        <taxon>Metazoa</taxon>
        <taxon>Ecdysozoa</taxon>
        <taxon>Arthropoda</taxon>
        <taxon>Hexapoda</taxon>
        <taxon>Insecta</taxon>
        <taxon>Pterygota</taxon>
        <taxon>Neoptera</taxon>
        <taxon>Endopterygota</taxon>
        <taxon>Diptera</taxon>
        <taxon>Brachycera</taxon>
        <taxon>Muscomorpha</taxon>
        <taxon>Hippoboscoidea</taxon>
        <taxon>Glossinidae</taxon>
        <taxon>Glossina</taxon>
    </lineage>
</organism>
<keyword evidence="2" id="KW-1185">Reference proteome</keyword>
<name>A0A1A9ZBS4_GLOPL</name>
<reference evidence="1" key="2">
    <citation type="submission" date="2020-05" db="UniProtKB">
        <authorList>
            <consortium name="EnsemblMetazoa"/>
        </authorList>
    </citation>
    <scope>IDENTIFICATION</scope>
    <source>
        <strain evidence="1">IAEA</strain>
    </source>
</reference>
<sequence length="175" mass="19973">MQHKHKLNIVKTLFRCFKNNGREIDAKSVKLVGAGKNVPAIVSSQPWRLCECQQYSMDVQSDLCLHFYPDYRQCIVTIFTKQFKIIAITGSGYEKVMPISKLDLLPSVNMLMSEIFSFLPQFFGLANNLTATEQLQQKHYCNICIHICHLRPVITFNKDVHADDSDDGDENTGQT</sequence>
<dbReference type="EnsemblMetazoa" id="GPAI009852-RA">
    <property type="protein sequence ID" value="GPAI009852-PA"/>
    <property type="gene ID" value="GPAI009852"/>
</dbReference>
<proteinExistence type="predicted"/>
<protein>
    <submittedName>
        <fullName evidence="1">Uncharacterized protein</fullName>
    </submittedName>
</protein>
<evidence type="ECO:0000313" key="1">
    <source>
        <dbReference type="EnsemblMetazoa" id="GPAI009852-PA"/>
    </source>
</evidence>
<reference evidence="2" key="1">
    <citation type="submission" date="2014-03" db="EMBL/GenBank/DDBJ databases">
        <authorList>
            <person name="Aksoy S."/>
            <person name="Warren W."/>
            <person name="Wilson R.K."/>
        </authorList>
    </citation>
    <scope>NUCLEOTIDE SEQUENCE [LARGE SCALE GENOMIC DNA]</scope>
    <source>
        <strain evidence="2">IAEA</strain>
    </source>
</reference>